<name>A0A8H3IQD9_9LECA</name>
<feature type="region of interest" description="Disordered" evidence="1">
    <location>
        <begin position="1"/>
        <end position="21"/>
    </location>
</feature>
<sequence length="126" mass="13849">MLEKVKATRLPRIQKAGTGFESTRHLKDLHTLQLLSHESPPRAALAGKYFEALGDWHPAASKKEINPPSNSDSARAAASTPAGPLSRDSKDSLFIASLSSGSSEPDPCLRRRRRRRNEGSQPRHEV</sequence>
<feature type="region of interest" description="Disordered" evidence="1">
    <location>
        <begin position="60"/>
        <end position="126"/>
    </location>
</feature>
<gene>
    <name evidence="2" type="ORF">ALECFALPRED_006867</name>
</gene>
<protein>
    <submittedName>
        <fullName evidence="2">Uncharacterized protein</fullName>
    </submittedName>
</protein>
<comment type="caution">
    <text evidence="2">The sequence shown here is derived from an EMBL/GenBank/DDBJ whole genome shotgun (WGS) entry which is preliminary data.</text>
</comment>
<evidence type="ECO:0000256" key="1">
    <source>
        <dbReference type="SAM" id="MobiDB-lite"/>
    </source>
</evidence>
<evidence type="ECO:0000313" key="3">
    <source>
        <dbReference type="Proteomes" id="UP000664203"/>
    </source>
</evidence>
<reference evidence="2" key="1">
    <citation type="submission" date="2021-03" db="EMBL/GenBank/DDBJ databases">
        <authorList>
            <person name="Tagirdzhanova G."/>
        </authorList>
    </citation>
    <scope>NUCLEOTIDE SEQUENCE</scope>
</reference>
<dbReference type="Proteomes" id="UP000664203">
    <property type="component" value="Unassembled WGS sequence"/>
</dbReference>
<keyword evidence="3" id="KW-1185">Reference proteome</keyword>
<feature type="compositionally biased region" description="Low complexity" evidence="1">
    <location>
        <begin position="92"/>
        <end position="103"/>
    </location>
</feature>
<dbReference type="EMBL" id="CAJPDR010000444">
    <property type="protein sequence ID" value="CAF9936487.1"/>
    <property type="molecule type" value="Genomic_DNA"/>
</dbReference>
<feature type="compositionally biased region" description="Basic and acidic residues" evidence="1">
    <location>
        <begin position="117"/>
        <end position="126"/>
    </location>
</feature>
<accession>A0A8H3IQD9</accession>
<dbReference type="AlphaFoldDB" id="A0A8H3IQD9"/>
<evidence type="ECO:0000313" key="2">
    <source>
        <dbReference type="EMBL" id="CAF9936487.1"/>
    </source>
</evidence>
<organism evidence="2 3">
    <name type="scientific">Alectoria fallacina</name>
    <dbReference type="NCBI Taxonomy" id="1903189"/>
    <lineage>
        <taxon>Eukaryota</taxon>
        <taxon>Fungi</taxon>
        <taxon>Dikarya</taxon>
        <taxon>Ascomycota</taxon>
        <taxon>Pezizomycotina</taxon>
        <taxon>Lecanoromycetes</taxon>
        <taxon>OSLEUM clade</taxon>
        <taxon>Lecanoromycetidae</taxon>
        <taxon>Lecanorales</taxon>
        <taxon>Lecanorineae</taxon>
        <taxon>Parmeliaceae</taxon>
        <taxon>Alectoria</taxon>
    </lineage>
</organism>
<proteinExistence type="predicted"/>